<name>A0ABM3NZZ8_ACIJB</name>
<reference evidence="7" key="1">
    <citation type="submission" date="2025-08" db="UniProtKB">
        <authorList>
            <consortium name="RefSeq"/>
        </authorList>
    </citation>
    <scope>IDENTIFICATION</scope>
    <source>
        <tissue evidence="7">Blood</tissue>
    </source>
</reference>
<organism evidence="6 7">
    <name type="scientific">Acinonyx jubatus</name>
    <name type="common">Cheetah</name>
    <dbReference type="NCBI Taxonomy" id="32536"/>
    <lineage>
        <taxon>Eukaryota</taxon>
        <taxon>Metazoa</taxon>
        <taxon>Chordata</taxon>
        <taxon>Craniata</taxon>
        <taxon>Vertebrata</taxon>
        <taxon>Euteleostomi</taxon>
        <taxon>Mammalia</taxon>
        <taxon>Eutheria</taxon>
        <taxon>Laurasiatheria</taxon>
        <taxon>Carnivora</taxon>
        <taxon>Feliformia</taxon>
        <taxon>Felidae</taxon>
        <taxon>Felinae</taxon>
        <taxon>Acinonyx</taxon>
    </lineage>
</organism>
<protein>
    <submittedName>
        <fullName evidence="7">Complement factor H-like</fullName>
    </submittedName>
</protein>
<evidence type="ECO:0000313" key="6">
    <source>
        <dbReference type="Proteomes" id="UP001652583"/>
    </source>
</evidence>
<proteinExistence type="predicted"/>
<dbReference type="PANTHER" id="PTHR45785:SF7">
    <property type="entry name" value="COMPLEMENT FACTOR H"/>
    <property type="match status" value="1"/>
</dbReference>
<dbReference type="SMART" id="SM00032">
    <property type="entry name" value="CCP"/>
    <property type="match status" value="2"/>
</dbReference>
<comment type="caution">
    <text evidence="4">Lacks conserved residue(s) required for the propagation of feature annotation.</text>
</comment>
<evidence type="ECO:0000313" key="7">
    <source>
        <dbReference type="RefSeq" id="XP_053065001.1"/>
    </source>
</evidence>
<keyword evidence="1 4" id="KW-0768">Sushi</keyword>
<keyword evidence="2" id="KW-0732">Signal</keyword>
<evidence type="ECO:0000259" key="5">
    <source>
        <dbReference type="PROSITE" id="PS50923"/>
    </source>
</evidence>
<dbReference type="CDD" id="cd00033">
    <property type="entry name" value="CCP"/>
    <property type="match status" value="1"/>
</dbReference>
<dbReference type="InterPro" id="IPR000436">
    <property type="entry name" value="Sushi_SCR_CCP_dom"/>
</dbReference>
<sequence length="152" mass="17206">MTCSNKIQCVDGTWTTLPLCSVFTEGSTWGHVPGVAYGYVVESSAPPFHHGALVEFSCRETYTLIGPRSITCDSGRWTPLPQCVATNELKKCKSSQLVSYEVIDHNTNMRYKCRGRTDYKHSICISGRWDPEITCTGKLLFIMFLRIYVVYF</sequence>
<accession>A0ABM3NZZ8</accession>
<keyword evidence="6" id="KW-1185">Reference proteome</keyword>
<dbReference type="RefSeq" id="XP_053065001.1">
    <property type="nucleotide sequence ID" value="XM_053209026.1"/>
</dbReference>
<gene>
    <name evidence="7" type="primary">LOC128312971</name>
</gene>
<dbReference type="Proteomes" id="UP001652583">
    <property type="component" value="Chromosome E4"/>
</dbReference>
<evidence type="ECO:0000256" key="3">
    <source>
        <dbReference type="ARBA" id="ARBA00023157"/>
    </source>
</evidence>
<evidence type="ECO:0000256" key="1">
    <source>
        <dbReference type="ARBA" id="ARBA00022659"/>
    </source>
</evidence>
<dbReference type="InterPro" id="IPR035976">
    <property type="entry name" value="Sushi/SCR/CCP_sf"/>
</dbReference>
<dbReference type="GeneID" id="128312971"/>
<dbReference type="Pfam" id="PF00084">
    <property type="entry name" value="Sushi"/>
    <property type="match status" value="1"/>
</dbReference>
<dbReference type="SUPFAM" id="SSF57535">
    <property type="entry name" value="Complement control module/SCR domain"/>
    <property type="match status" value="1"/>
</dbReference>
<feature type="domain" description="Sushi" evidence="5">
    <location>
        <begin position="18"/>
        <end position="85"/>
    </location>
</feature>
<keyword evidence="3" id="KW-1015">Disulfide bond</keyword>
<evidence type="ECO:0000256" key="2">
    <source>
        <dbReference type="ARBA" id="ARBA00022729"/>
    </source>
</evidence>
<evidence type="ECO:0000256" key="4">
    <source>
        <dbReference type="PROSITE-ProRule" id="PRU00302"/>
    </source>
</evidence>
<dbReference type="PROSITE" id="PS50923">
    <property type="entry name" value="SUSHI"/>
    <property type="match status" value="1"/>
</dbReference>
<dbReference type="InterPro" id="IPR051503">
    <property type="entry name" value="ComplSys_Reg/VirEntry_Med"/>
</dbReference>
<dbReference type="Gene3D" id="2.10.70.10">
    <property type="entry name" value="Complement Module, domain 1"/>
    <property type="match status" value="2"/>
</dbReference>
<dbReference type="PANTHER" id="PTHR45785">
    <property type="entry name" value="COMPLEMENT FACTOR H-RELATED"/>
    <property type="match status" value="1"/>
</dbReference>